<feature type="transmembrane region" description="Helical" evidence="1">
    <location>
        <begin position="78"/>
        <end position="97"/>
    </location>
</feature>
<feature type="transmembrane region" description="Helical" evidence="1">
    <location>
        <begin position="109"/>
        <end position="128"/>
    </location>
</feature>
<evidence type="ECO:0000313" key="2">
    <source>
        <dbReference type="EMBL" id="OGG96840.1"/>
    </source>
</evidence>
<proteinExistence type="predicted"/>
<organism evidence="2 3">
    <name type="scientific">Candidatus Lambdaproteobacteria bacterium RIFOXYD2_FULL_50_16</name>
    <dbReference type="NCBI Taxonomy" id="1817772"/>
    <lineage>
        <taxon>Bacteria</taxon>
        <taxon>Pseudomonadati</taxon>
        <taxon>Pseudomonadota</taxon>
        <taxon>Candidatus Lambdaproteobacteria</taxon>
    </lineage>
</organism>
<feature type="transmembrane region" description="Helical" evidence="1">
    <location>
        <begin position="50"/>
        <end position="66"/>
    </location>
</feature>
<protein>
    <submittedName>
        <fullName evidence="2">Uncharacterized protein</fullName>
    </submittedName>
</protein>
<dbReference type="STRING" id="1817772.A2527_00225"/>
<evidence type="ECO:0000256" key="1">
    <source>
        <dbReference type="SAM" id="Phobius"/>
    </source>
</evidence>
<dbReference type="AlphaFoldDB" id="A0A1F6GFE7"/>
<dbReference type="Proteomes" id="UP000178449">
    <property type="component" value="Unassembled WGS sequence"/>
</dbReference>
<sequence>MASKTQITGYLLRLGAVYFFLVAFAHFAGVKLPGLFIFYDIPSESYQDRIIAVLVFGWGIMFWTASQDPWTMGRLTDRLLMAGAVAIFGLSVTIGFGDFPNSEGQGANGAYWAQIIGLSGYLLVLAFTSRNLAQELLSGER</sequence>
<dbReference type="EMBL" id="MFNE01000008">
    <property type="protein sequence ID" value="OGG96840.1"/>
    <property type="molecule type" value="Genomic_DNA"/>
</dbReference>
<keyword evidence="1" id="KW-0472">Membrane</keyword>
<feature type="transmembrane region" description="Helical" evidence="1">
    <location>
        <begin position="12"/>
        <end position="30"/>
    </location>
</feature>
<keyword evidence="1" id="KW-1133">Transmembrane helix</keyword>
<gene>
    <name evidence="2" type="ORF">A2527_00225</name>
</gene>
<comment type="caution">
    <text evidence="2">The sequence shown here is derived from an EMBL/GenBank/DDBJ whole genome shotgun (WGS) entry which is preliminary data.</text>
</comment>
<name>A0A1F6GFE7_9PROT</name>
<reference evidence="2 3" key="1">
    <citation type="journal article" date="2016" name="Nat. Commun.">
        <title>Thousands of microbial genomes shed light on interconnected biogeochemical processes in an aquifer system.</title>
        <authorList>
            <person name="Anantharaman K."/>
            <person name="Brown C.T."/>
            <person name="Hug L.A."/>
            <person name="Sharon I."/>
            <person name="Castelle C.J."/>
            <person name="Probst A.J."/>
            <person name="Thomas B.C."/>
            <person name="Singh A."/>
            <person name="Wilkins M.J."/>
            <person name="Karaoz U."/>
            <person name="Brodie E.L."/>
            <person name="Williams K.H."/>
            <person name="Hubbard S.S."/>
            <person name="Banfield J.F."/>
        </authorList>
    </citation>
    <scope>NUCLEOTIDE SEQUENCE [LARGE SCALE GENOMIC DNA]</scope>
</reference>
<keyword evidence="1" id="KW-0812">Transmembrane</keyword>
<accession>A0A1F6GFE7</accession>
<evidence type="ECO:0000313" key="3">
    <source>
        <dbReference type="Proteomes" id="UP000178449"/>
    </source>
</evidence>